<evidence type="ECO:0000313" key="3">
    <source>
        <dbReference type="Proteomes" id="UP000464754"/>
    </source>
</evidence>
<gene>
    <name evidence="2" type="ORF">Aargi30884_28390</name>
</gene>
<dbReference type="RefSeq" id="WP_118277840.1">
    <property type="nucleotide sequence ID" value="NZ_AP019695.1"/>
</dbReference>
<keyword evidence="3" id="KW-1185">Reference proteome</keyword>
<keyword evidence="1" id="KW-0472">Membrane</keyword>
<keyword evidence="1" id="KW-1133">Transmembrane helix</keyword>
<evidence type="ECO:0000313" key="2">
    <source>
        <dbReference type="EMBL" id="BBK23936.1"/>
    </source>
</evidence>
<keyword evidence="1" id="KW-0812">Transmembrane</keyword>
<dbReference type="EMBL" id="AP019695">
    <property type="protein sequence ID" value="BBK23936.1"/>
    <property type="molecule type" value="Genomic_DNA"/>
</dbReference>
<protein>
    <submittedName>
        <fullName evidence="2">Uncharacterized protein</fullName>
    </submittedName>
</protein>
<dbReference type="KEGG" id="aarg:Aargi30884_28390"/>
<dbReference type="Proteomes" id="UP000464754">
    <property type="component" value="Chromosome"/>
</dbReference>
<reference evidence="3" key="1">
    <citation type="submission" date="2019-05" db="EMBL/GenBank/DDBJ databases">
        <title>Complete genome sequencing of Absiella argi strain JCM 30884.</title>
        <authorList>
            <person name="Sakamoto M."/>
            <person name="Murakami T."/>
            <person name="Mori H."/>
        </authorList>
    </citation>
    <scope>NUCLEOTIDE SEQUENCE [LARGE SCALE GENOMIC DNA]</scope>
    <source>
        <strain evidence="3">JCM 30884</strain>
    </source>
</reference>
<evidence type="ECO:0000256" key="1">
    <source>
        <dbReference type="SAM" id="Phobius"/>
    </source>
</evidence>
<sequence>MEQNKKIICGLFYVLSIILLVVFILNLIQTYMYIDSLKSNGETINFLTTINTYISSSLPYLIYSFFSYGFATIFSLIYNLLTRTQPKENTIKTEDLSSINDLKSTVSKMKKFN</sequence>
<dbReference type="AlphaFoldDB" id="A0A6N4TL12"/>
<organism evidence="2 3">
    <name type="scientific">Amedibacterium intestinale</name>
    <dbReference type="NCBI Taxonomy" id="2583452"/>
    <lineage>
        <taxon>Bacteria</taxon>
        <taxon>Bacillati</taxon>
        <taxon>Bacillota</taxon>
        <taxon>Erysipelotrichia</taxon>
        <taxon>Erysipelotrichales</taxon>
        <taxon>Erysipelotrichaceae</taxon>
        <taxon>Amedibacterium</taxon>
    </lineage>
</organism>
<feature type="transmembrane region" description="Helical" evidence="1">
    <location>
        <begin position="7"/>
        <end position="28"/>
    </location>
</feature>
<name>A0A6N4TL12_9FIRM</name>
<feature type="transmembrane region" description="Helical" evidence="1">
    <location>
        <begin position="60"/>
        <end position="81"/>
    </location>
</feature>
<accession>A0A6N4TL12</accession>
<proteinExistence type="predicted"/>